<evidence type="ECO:0000313" key="2">
    <source>
        <dbReference type="Proteomes" id="UP000606003"/>
    </source>
</evidence>
<sequence length="99" mass="11298">MPTFVVSLRLPETFDEEFISLIPSHRAFINQLLSEKIVEVYAISSDRSRGWVTMHGDDAAAVRAVVEQFPLFHFLEGVEIDELFIFDSTASRFPHISLN</sequence>
<evidence type="ECO:0000313" key="1">
    <source>
        <dbReference type="EMBL" id="MBD2722745.1"/>
    </source>
</evidence>
<organism evidence="1 2">
    <name type="scientific">Hymenobacter armeniacus</name>
    <dbReference type="NCBI Taxonomy" id="2771358"/>
    <lineage>
        <taxon>Bacteria</taxon>
        <taxon>Pseudomonadati</taxon>
        <taxon>Bacteroidota</taxon>
        <taxon>Cytophagia</taxon>
        <taxon>Cytophagales</taxon>
        <taxon>Hymenobacteraceae</taxon>
        <taxon>Hymenobacter</taxon>
    </lineage>
</organism>
<dbReference type="Proteomes" id="UP000606003">
    <property type="component" value="Unassembled WGS sequence"/>
</dbReference>
<evidence type="ECO:0008006" key="3">
    <source>
        <dbReference type="Google" id="ProtNLM"/>
    </source>
</evidence>
<gene>
    <name evidence="1" type="ORF">IC234_11480</name>
</gene>
<name>A0ABR8JRZ3_9BACT</name>
<keyword evidence="2" id="KW-1185">Reference proteome</keyword>
<dbReference type="EMBL" id="JACXAC010000003">
    <property type="protein sequence ID" value="MBD2722745.1"/>
    <property type="molecule type" value="Genomic_DNA"/>
</dbReference>
<protein>
    <recommendedName>
        <fullName evidence="3">Muconolactone isomerase domain-containing protein</fullName>
    </recommendedName>
</protein>
<accession>A0ABR8JRZ3</accession>
<comment type="caution">
    <text evidence="1">The sequence shown here is derived from an EMBL/GenBank/DDBJ whole genome shotgun (WGS) entry which is preliminary data.</text>
</comment>
<reference evidence="1 2" key="1">
    <citation type="submission" date="2020-09" db="EMBL/GenBank/DDBJ databases">
        <authorList>
            <person name="Kim M.K."/>
        </authorList>
    </citation>
    <scope>NUCLEOTIDE SEQUENCE [LARGE SCALE GENOMIC DNA]</scope>
    <source>
        <strain evidence="1 2">BT189</strain>
    </source>
</reference>
<dbReference type="RefSeq" id="WP_190924620.1">
    <property type="nucleotide sequence ID" value="NZ_JACXAC010000003.1"/>
</dbReference>
<proteinExistence type="predicted"/>